<dbReference type="RefSeq" id="WP_063263548.1">
    <property type="nucleotide sequence ID" value="NZ_LJKE01000132.1"/>
</dbReference>
<dbReference type="Proteomes" id="UP000076482">
    <property type="component" value="Unassembled WGS sequence"/>
</dbReference>
<evidence type="ECO:0000313" key="2">
    <source>
        <dbReference type="Proteomes" id="UP000076482"/>
    </source>
</evidence>
<dbReference type="EMBL" id="LJKE01000132">
    <property type="protein sequence ID" value="KZD50170.1"/>
    <property type="molecule type" value="Genomic_DNA"/>
</dbReference>
<organism evidence="1 2">
    <name type="scientific">Bacillus cereus</name>
    <dbReference type="NCBI Taxonomy" id="1396"/>
    <lineage>
        <taxon>Bacteria</taxon>
        <taxon>Bacillati</taxon>
        <taxon>Bacillota</taxon>
        <taxon>Bacilli</taxon>
        <taxon>Bacillales</taxon>
        <taxon>Bacillaceae</taxon>
        <taxon>Bacillus</taxon>
        <taxon>Bacillus cereus group</taxon>
    </lineage>
</organism>
<sequence>MKVKFETTNNDFCVYLDERVVQRDGYAFFSDKERFYKVLVPFLIYDQNIDFSFKSELESKVESFLHSKESHKESQEYIFYLDAFYTFVVPSFPKEVRVSYETDKQILESYYYKRKPSNSVLNLLISADNFEIENNTEHLIIPNMGNEEDLLVYLSQYPSVNLILKEIDAHLSKESLEFLLDIYKERLIIV</sequence>
<reference evidence="1 2" key="1">
    <citation type="submission" date="2015-09" db="EMBL/GenBank/DDBJ databases">
        <title>Bacillus cereus food isolates.</title>
        <authorList>
            <person name="Boekhorst J."/>
        </authorList>
    </citation>
    <scope>NUCLEOTIDE SEQUENCE [LARGE SCALE GENOMIC DNA]</scope>
    <source>
        <strain evidence="1 2">B4088</strain>
    </source>
</reference>
<proteinExistence type="predicted"/>
<dbReference type="PATRIC" id="fig|1396.535.peg.5611"/>
<comment type="caution">
    <text evidence="1">The sequence shown here is derived from an EMBL/GenBank/DDBJ whole genome shotgun (WGS) entry which is preliminary data.</text>
</comment>
<protein>
    <submittedName>
        <fullName evidence="1">Uncharacterized protein</fullName>
    </submittedName>
</protein>
<accession>A0A161TM51</accession>
<dbReference type="AlphaFoldDB" id="A0A161TM51"/>
<evidence type="ECO:0000313" key="1">
    <source>
        <dbReference type="EMBL" id="KZD50170.1"/>
    </source>
</evidence>
<name>A0A161TM51_BACCE</name>
<gene>
    <name evidence="1" type="ORF">B4088_6367</name>
</gene>